<keyword evidence="3" id="KW-1185">Reference proteome</keyword>
<protein>
    <submittedName>
        <fullName evidence="2">Uncharacterized protein</fullName>
    </submittedName>
</protein>
<evidence type="ECO:0000313" key="3">
    <source>
        <dbReference type="Proteomes" id="UP001066276"/>
    </source>
</evidence>
<evidence type="ECO:0000313" key="2">
    <source>
        <dbReference type="EMBL" id="KAJ1180941.1"/>
    </source>
</evidence>
<dbReference type="EMBL" id="JANPWB010000006">
    <property type="protein sequence ID" value="KAJ1180941.1"/>
    <property type="molecule type" value="Genomic_DNA"/>
</dbReference>
<accession>A0AAV7TXL3</accession>
<dbReference type="SUPFAM" id="SSF56219">
    <property type="entry name" value="DNase I-like"/>
    <property type="match status" value="1"/>
</dbReference>
<comment type="caution">
    <text evidence="2">The sequence shown here is derived from an EMBL/GenBank/DDBJ whole genome shotgun (WGS) entry which is preliminary data.</text>
</comment>
<reference evidence="2" key="1">
    <citation type="journal article" date="2022" name="bioRxiv">
        <title>Sequencing and chromosome-scale assembly of the giantPleurodeles waltlgenome.</title>
        <authorList>
            <person name="Brown T."/>
            <person name="Elewa A."/>
            <person name="Iarovenko S."/>
            <person name="Subramanian E."/>
            <person name="Araus A.J."/>
            <person name="Petzold A."/>
            <person name="Susuki M."/>
            <person name="Suzuki K.-i.T."/>
            <person name="Hayashi T."/>
            <person name="Toyoda A."/>
            <person name="Oliveira C."/>
            <person name="Osipova E."/>
            <person name="Leigh N.D."/>
            <person name="Simon A."/>
            <person name="Yun M.H."/>
        </authorList>
    </citation>
    <scope>NUCLEOTIDE SEQUENCE</scope>
    <source>
        <strain evidence="2">20211129_DDA</strain>
        <tissue evidence="2">Liver</tissue>
    </source>
</reference>
<dbReference type="AlphaFoldDB" id="A0AAV7TXL3"/>
<evidence type="ECO:0000256" key="1">
    <source>
        <dbReference type="SAM" id="MobiDB-lite"/>
    </source>
</evidence>
<gene>
    <name evidence="2" type="ORF">NDU88_006152</name>
</gene>
<dbReference type="InterPro" id="IPR036691">
    <property type="entry name" value="Endo/exonu/phosph_ase_sf"/>
</dbReference>
<feature type="region of interest" description="Disordered" evidence="1">
    <location>
        <begin position="1"/>
        <end position="33"/>
    </location>
</feature>
<dbReference type="Proteomes" id="UP001066276">
    <property type="component" value="Chromosome 3_2"/>
</dbReference>
<organism evidence="2 3">
    <name type="scientific">Pleurodeles waltl</name>
    <name type="common">Iberian ribbed newt</name>
    <dbReference type="NCBI Taxonomy" id="8319"/>
    <lineage>
        <taxon>Eukaryota</taxon>
        <taxon>Metazoa</taxon>
        <taxon>Chordata</taxon>
        <taxon>Craniata</taxon>
        <taxon>Vertebrata</taxon>
        <taxon>Euteleostomi</taxon>
        <taxon>Amphibia</taxon>
        <taxon>Batrachia</taxon>
        <taxon>Caudata</taxon>
        <taxon>Salamandroidea</taxon>
        <taxon>Salamandridae</taxon>
        <taxon>Pleurodelinae</taxon>
        <taxon>Pleurodeles</taxon>
    </lineage>
</organism>
<sequence>MVRNKGQLPQQNNKMDKYPVPKRAGGPATLEEAGEGQAAEVALLSEPSLGSIMAAIQDLKGMLEPKLDAVTGCDSPVGRPQESSGKSRICGDGYCLPTVYIQETRRPVYAPPQLQGPTLADLGELLLGLPMGLLIEGGDMNLVVDPGLDRVSHARAPDTSVLMLSFLDSFGPEDLRREHNPEKQQFTYSCVPHGGLSRLDYLLTAQTHIGRVREVCTTRGASRITPLRE</sequence>
<proteinExistence type="predicted"/>
<dbReference type="Gene3D" id="3.60.10.10">
    <property type="entry name" value="Endonuclease/exonuclease/phosphatase"/>
    <property type="match status" value="1"/>
</dbReference>
<name>A0AAV7TXL3_PLEWA</name>